<organism evidence="2 3">
    <name type="scientific">Lasiosphaeria miniovina</name>
    <dbReference type="NCBI Taxonomy" id="1954250"/>
    <lineage>
        <taxon>Eukaryota</taxon>
        <taxon>Fungi</taxon>
        <taxon>Dikarya</taxon>
        <taxon>Ascomycota</taxon>
        <taxon>Pezizomycotina</taxon>
        <taxon>Sordariomycetes</taxon>
        <taxon>Sordariomycetidae</taxon>
        <taxon>Sordariales</taxon>
        <taxon>Lasiosphaeriaceae</taxon>
        <taxon>Lasiosphaeria</taxon>
    </lineage>
</organism>
<feature type="transmembrane region" description="Helical" evidence="1">
    <location>
        <begin position="134"/>
        <end position="155"/>
    </location>
</feature>
<dbReference type="EMBL" id="JAUIRO010000002">
    <property type="protein sequence ID" value="KAK0726971.1"/>
    <property type="molecule type" value="Genomic_DNA"/>
</dbReference>
<name>A0AA40B3E2_9PEZI</name>
<evidence type="ECO:0000313" key="2">
    <source>
        <dbReference type="EMBL" id="KAK0726971.1"/>
    </source>
</evidence>
<dbReference type="RefSeq" id="XP_060299827.1">
    <property type="nucleotide sequence ID" value="XM_060446445.1"/>
</dbReference>
<dbReference type="Proteomes" id="UP001172101">
    <property type="component" value="Unassembled WGS sequence"/>
</dbReference>
<reference evidence="2" key="1">
    <citation type="submission" date="2023-06" db="EMBL/GenBank/DDBJ databases">
        <title>Genome-scale phylogeny and comparative genomics of the fungal order Sordariales.</title>
        <authorList>
            <consortium name="Lawrence Berkeley National Laboratory"/>
            <person name="Hensen N."/>
            <person name="Bonometti L."/>
            <person name="Westerberg I."/>
            <person name="Brannstrom I.O."/>
            <person name="Guillou S."/>
            <person name="Cros-Aarteil S."/>
            <person name="Calhoun S."/>
            <person name="Haridas S."/>
            <person name="Kuo A."/>
            <person name="Mondo S."/>
            <person name="Pangilinan J."/>
            <person name="Riley R."/>
            <person name="LaButti K."/>
            <person name="Andreopoulos B."/>
            <person name="Lipzen A."/>
            <person name="Chen C."/>
            <person name="Yanf M."/>
            <person name="Daum C."/>
            <person name="Ng V."/>
            <person name="Clum A."/>
            <person name="Steindorff A."/>
            <person name="Ohm R."/>
            <person name="Martin F."/>
            <person name="Silar P."/>
            <person name="Natvig D."/>
            <person name="Lalanne C."/>
            <person name="Gautier V."/>
            <person name="Ament-velasquez S.L."/>
            <person name="Kruys A."/>
            <person name="Hutchinson M.I."/>
            <person name="Powell A.J."/>
            <person name="Barry K."/>
            <person name="Miller A.N."/>
            <person name="Grigoriev I.V."/>
            <person name="Debuchy R."/>
            <person name="Gladieux P."/>
            <person name="Thoren M.H."/>
            <person name="Johannesson H."/>
        </authorList>
    </citation>
    <scope>NUCLEOTIDE SEQUENCE</scope>
    <source>
        <strain evidence="2">SMH2392-1A</strain>
    </source>
</reference>
<dbReference type="PANTHER" id="PTHR40780">
    <property type="entry name" value="DUF3669 DOMAIN-CONTAINING PROTEIN"/>
    <property type="match status" value="1"/>
</dbReference>
<gene>
    <name evidence="2" type="ORF">B0T26DRAFT_764406</name>
</gene>
<proteinExistence type="predicted"/>
<keyword evidence="1" id="KW-0812">Transmembrane</keyword>
<accession>A0AA40B3E2</accession>
<comment type="caution">
    <text evidence="2">The sequence shown here is derived from an EMBL/GenBank/DDBJ whole genome shotgun (WGS) entry which is preliminary data.</text>
</comment>
<keyword evidence="1" id="KW-0472">Membrane</keyword>
<evidence type="ECO:0000313" key="3">
    <source>
        <dbReference type="Proteomes" id="UP001172101"/>
    </source>
</evidence>
<keyword evidence="1" id="KW-1133">Transmembrane helix</keyword>
<keyword evidence="3" id="KW-1185">Reference proteome</keyword>
<dbReference type="PANTHER" id="PTHR40780:SF2">
    <property type="entry name" value="DUF3669 DOMAIN-CONTAINING PROTEIN"/>
    <property type="match status" value="1"/>
</dbReference>
<protein>
    <submittedName>
        <fullName evidence="2">Uncharacterized protein</fullName>
    </submittedName>
</protein>
<dbReference type="GeneID" id="85329715"/>
<evidence type="ECO:0000256" key="1">
    <source>
        <dbReference type="SAM" id="Phobius"/>
    </source>
</evidence>
<dbReference type="AlphaFoldDB" id="A0AA40B3E2"/>
<sequence>MNKDCVARIYLGRRRCSDALLSPNFSLRNFNFCLDQMLDLGLPIKHYARAMAECPAIVHWEAHIDGYDIEFVLGSEAEISYTIHVTQSLGLDVEELEKLPKYSDMEILDFNLYNRFPNDVAFLLKNEEELIQHLVIAFLRMTTIILYPLWSWILIKNPGLFQIRV</sequence>